<evidence type="ECO:0000313" key="1">
    <source>
        <dbReference type="EMBL" id="NGN43081.1"/>
    </source>
</evidence>
<keyword evidence="2" id="KW-1185">Reference proteome</keyword>
<accession>A0A7C9R8W8</accession>
<reference evidence="1 2" key="1">
    <citation type="submission" date="2020-02" db="EMBL/GenBank/DDBJ databases">
        <title>Genome sequence of the type strain CGMCC 1.15528 of Mesorhizobium zhangyense.</title>
        <authorList>
            <person name="Gao J."/>
            <person name="Sun J."/>
        </authorList>
    </citation>
    <scope>NUCLEOTIDE SEQUENCE [LARGE SCALE GENOMIC DNA]</scope>
    <source>
        <strain evidence="1 2">CGMCC 1.15528</strain>
    </source>
</reference>
<dbReference type="EMBL" id="JAAKZG010000007">
    <property type="protein sequence ID" value="NGN43081.1"/>
    <property type="molecule type" value="Genomic_DNA"/>
</dbReference>
<organism evidence="1 2">
    <name type="scientific">Mesorhizobium zhangyense</name>
    <dbReference type="NCBI Taxonomy" id="1776730"/>
    <lineage>
        <taxon>Bacteria</taxon>
        <taxon>Pseudomonadati</taxon>
        <taxon>Pseudomonadota</taxon>
        <taxon>Alphaproteobacteria</taxon>
        <taxon>Hyphomicrobiales</taxon>
        <taxon>Phyllobacteriaceae</taxon>
        <taxon>Mesorhizobium</taxon>
    </lineage>
</organism>
<sequence>MLEALKAAYDHLIKTSDYTKILEKTDTAYGATDAAVIYKEGSTPPKYGF</sequence>
<proteinExistence type="predicted"/>
<comment type="caution">
    <text evidence="1">The sequence shown here is derived from an EMBL/GenBank/DDBJ whole genome shotgun (WGS) entry which is preliminary data.</text>
</comment>
<name>A0A7C9R8W8_9HYPH</name>
<evidence type="ECO:0000313" key="2">
    <source>
        <dbReference type="Proteomes" id="UP000481252"/>
    </source>
</evidence>
<gene>
    <name evidence="1" type="ORF">G6N74_18580</name>
</gene>
<dbReference type="Proteomes" id="UP000481252">
    <property type="component" value="Unassembled WGS sequence"/>
</dbReference>
<dbReference type="AlphaFoldDB" id="A0A7C9R8W8"/>
<dbReference type="RefSeq" id="WP_165119436.1">
    <property type="nucleotide sequence ID" value="NZ_JAAKZG010000007.1"/>
</dbReference>
<protein>
    <submittedName>
        <fullName evidence="1">Uncharacterized protein</fullName>
    </submittedName>
</protein>